<gene>
    <name evidence="3" type="ORF">BS47DRAFT_1370340</name>
</gene>
<reference evidence="3" key="1">
    <citation type="journal article" date="2020" name="Nat. Commun.">
        <title>Large-scale genome sequencing of mycorrhizal fungi provides insights into the early evolution of symbiotic traits.</title>
        <authorList>
            <person name="Miyauchi S."/>
            <person name="Kiss E."/>
            <person name="Kuo A."/>
            <person name="Drula E."/>
            <person name="Kohler A."/>
            <person name="Sanchez-Garcia M."/>
            <person name="Morin E."/>
            <person name="Andreopoulos B."/>
            <person name="Barry K.W."/>
            <person name="Bonito G."/>
            <person name="Buee M."/>
            <person name="Carver A."/>
            <person name="Chen C."/>
            <person name="Cichocki N."/>
            <person name="Clum A."/>
            <person name="Culley D."/>
            <person name="Crous P.W."/>
            <person name="Fauchery L."/>
            <person name="Girlanda M."/>
            <person name="Hayes R.D."/>
            <person name="Keri Z."/>
            <person name="LaButti K."/>
            <person name="Lipzen A."/>
            <person name="Lombard V."/>
            <person name="Magnuson J."/>
            <person name="Maillard F."/>
            <person name="Murat C."/>
            <person name="Nolan M."/>
            <person name="Ohm R.A."/>
            <person name="Pangilinan J."/>
            <person name="Pereira M.F."/>
            <person name="Perotto S."/>
            <person name="Peter M."/>
            <person name="Pfister S."/>
            <person name="Riley R."/>
            <person name="Sitrit Y."/>
            <person name="Stielow J.B."/>
            <person name="Szollosi G."/>
            <person name="Zifcakova L."/>
            <person name="Stursova M."/>
            <person name="Spatafora J.W."/>
            <person name="Tedersoo L."/>
            <person name="Vaario L.M."/>
            <person name="Yamada A."/>
            <person name="Yan M."/>
            <person name="Wang P."/>
            <person name="Xu J."/>
            <person name="Bruns T."/>
            <person name="Baldrian P."/>
            <person name="Vilgalys R."/>
            <person name="Dunand C."/>
            <person name="Henrissat B."/>
            <person name="Grigoriev I.V."/>
            <person name="Hibbett D."/>
            <person name="Nagy L.G."/>
            <person name="Martin F.M."/>
        </authorList>
    </citation>
    <scope>NUCLEOTIDE SEQUENCE</scope>
    <source>
        <strain evidence="3">UP504</strain>
    </source>
</reference>
<keyword evidence="4" id="KW-1185">Reference proteome</keyword>
<dbReference type="GO" id="GO:0006325">
    <property type="term" value="P:chromatin organization"/>
    <property type="evidence" value="ECO:0007669"/>
    <property type="project" value="TreeGrafter"/>
</dbReference>
<dbReference type="Pfam" id="PF04921">
    <property type="entry name" value="XAP5"/>
    <property type="match status" value="2"/>
</dbReference>
<dbReference type="Proteomes" id="UP000886523">
    <property type="component" value="Unassembled WGS sequence"/>
</dbReference>
<dbReference type="OrthoDB" id="1562195at2759"/>
<evidence type="ECO:0000313" key="4">
    <source>
        <dbReference type="Proteomes" id="UP000886523"/>
    </source>
</evidence>
<dbReference type="PANTHER" id="PTHR12722:SF0">
    <property type="entry name" value="PROTEIN FAM50A"/>
    <property type="match status" value="1"/>
</dbReference>
<feature type="domain" description="FAM50A/XAP5 C-terminal" evidence="2">
    <location>
        <begin position="102"/>
        <end position="171"/>
    </location>
</feature>
<feature type="domain" description="FAM50A/XAP5 C-terminal" evidence="2">
    <location>
        <begin position="186"/>
        <end position="218"/>
    </location>
</feature>
<name>A0A9P6E0E0_9AGAM</name>
<evidence type="ECO:0000259" key="2">
    <source>
        <dbReference type="Pfam" id="PF04921"/>
    </source>
</evidence>
<proteinExistence type="predicted"/>
<accession>A0A9P6E0E0</accession>
<evidence type="ECO:0000313" key="3">
    <source>
        <dbReference type="EMBL" id="KAF9520462.1"/>
    </source>
</evidence>
<dbReference type="InterPro" id="IPR007005">
    <property type="entry name" value="XAP5"/>
</dbReference>
<dbReference type="PANTHER" id="PTHR12722">
    <property type="entry name" value="XAP-5 PROTEIN-RELATED"/>
    <property type="match status" value="1"/>
</dbReference>
<comment type="caution">
    <text evidence="3">The sequence shown here is derived from an EMBL/GenBank/DDBJ whole genome shotgun (WGS) entry which is preliminary data.</text>
</comment>
<dbReference type="GO" id="GO:0005634">
    <property type="term" value="C:nucleus"/>
    <property type="evidence" value="ECO:0007669"/>
    <property type="project" value="InterPro"/>
</dbReference>
<sequence>MEETQKKPTVRLEDFQDKQRELEEAKAGAAAQTDELKRKKTMKKRKKKRFKPSFTMDDEGPALKRAKPIKNPSVDTSVLPDREREDELRQEWLHKQEAVKNEETKIVYSYWDGSGHRKSVKAHPSHVISQLLVKCTPQHFFRTSGSVDNFVYIKENLIIPHHYTSYDFIVYDDVRLIADAIIEKDAVVAQSGYQRSKHIFPALRWEVFGPEKQCGKYTIA</sequence>
<feature type="compositionally biased region" description="Basic residues" evidence="1">
    <location>
        <begin position="38"/>
        <end position="51"/>
    </location>
</feature>
<protein>
    <recommendedName>
        <fullName evidence="2">FAM50A/XAP5 C-terminal domain-containing protein</fullName>
    </recommendedName>
</protein>
<feature type="region of interest" description="Disordered" evidence="1">
    <location>
        <begin position="1"/>
        <end position="82"/>
    </location>
</feature>
<feature type="compositionally biased region" description="Basic and acidic residues" evidence="1">
    <location>
        <begin position="1"/>
        <end position="26"/>
    </location>
</feature>
<evidence type="ECO:0000256" key="1">
    <source>
        <dbReference type="SAM" id="MobiDB-lite"/>
    </source>
</evidence>
<organism evidence="3 4">
    <name type="scientific">Hydnum rufescens UP504</name>
    <dbReference type="NCBI Taxonomy" id="1448309"/>
    <lineage>
        <taxon>Eukaryota</taxon>
        <taxon>Fungi</taxon>
        <taxon>Dikarya</taxon>
        <taxon>Basidiomycota</taxon>
        <taxon>Agaricomycotina</taxon>
        <taxon>Agaricomycetes</taxon>
        <taxon>Cantharellales</taxon>
        <taxon>Hydnaceae</taxon>
        <taxon>Hydnum</taxon>
    </lineage>
</organism>
<dbReference type="EMBL" id="MU128911">
    <property type="protein sequence ID" value="KAF9520462.1"/>
    <property type="molecule type" value="Genomic_DNA"/>
</dbReference>
<dbReference type="InterPro" id="IPR048337">
    <property type="entry name" value="FAM50A/XAP5_C"/>
</dbReference>
<dbReference type="AlphaFoldDB" id="A0A9P6E0E0"/>